<organism evidence="2 3">
    <name type="scientific">Canavalia gladiata</name>
    <name type="common">Sword bean</name>
    <name type="synonym">Dolichos gladiatus</name>
    <dbReference type="NCBI Taxonomy" id="3824"/>
    <lineage>
        <taxon>Eukaryota</taxon>
        <taxon>Viridiplantae</taxon>
        <taxon>Streptophyta</taxon>
        <taxon>Embryophyta</taxon>
        <taxon>Tracheophyta</taxon>
        <taxon>Spermatophyta</taxon>
        <taxon>Magnoliopsida</taxon>
        <taxon>eudicotyledons</taxon>
        <taxon>Gunneridae</taxon>
        <taxon>Pentapetalae</taxon>
        <taxon>rosids</taxon>
        <taxon>fabids</taxon>
        <taxon>Fabales</taxon>
        <taxon>Fabaceae</taxon>
        <taxon>Papilionoideae</taxon>
        <taxon>50 kb inversion clade</taxon>
        <taxon>NPAAA clade</taxon>
        <taxon>indigoferoid/millettioid clade</taxon>
        <taxon>Phaseoleae</taxon>
        <taxon>Canavalia</taxon>
    </lineage>
</organism>
<evidence type="ECO:0000313" key="3">
    <source>
        <dbReference type="Proteomes" id="UP001367508"/>
    </source>
</evidence>
<dbReference type="Proteomes" id="UP001367508">
    <property type="component" value="Unassembled WGS sequence"/>
</dbReference>
<sequence length="430" mass="50216">MEGSKQQDLEKDLMEMLKVVVLPELSNANEQCIYRVPPRIRQSNPKAYTPRVISIGPFHKPQGSGLDYNYLKPMEDLKLKYLKGFLNRTNRSVVEFVAKLRELENRIRNCYSEPVHYNSNDFLKMILIDACFIIEYFLRTRESEKWNENDPLRLKRRIAEDIVYDFILIENQIPFFILEEIYNHACVKNEIPFFLEITFFYFQIFNPQRITHEVIVSPKHFTDLIRTFMMPSSLDSKLGEQVPRDEIKNLYSASQLREAGLVFDVSQSKCLLDLNFDGVKLKIPCLDVYEETETQVRNIIAFEQCHFLSTSTITQYIQILNFLIDTEKDVEILVNKKIIVNWMGDTKAVATMINNLTSDIVQYTFNSKYLDICNALNKLYENPCNQHKANLKHDYFNTPWKTASTAAAFVLLLLTLIQTICSIISLFQGN</sequence>
<proteinExistence type="predicted"/>
<reference evidence="2 3" key="1">
    <citation type="submission" date="2024-01" db="EMBL/GenBank/DDBJ databases">
        <title>The genomes of 5 underutilized Papilionoideae crops provide insights into root nodulation and disease resistanc.</title>
        <authorList>
            <person name="Jiang F."/>
        </authorList>
    </citation>
    <scope>NUCLEOTIDE SEQUENCE [LARGE SCALE GENOMIC DNA]</scope>
    <source>
        <strain evidence="2">LVBAO_FW01</strain>
        <tissue evidence="2">Leaves</tissue>
    </source>
</reference>
<dbReference type="AlphaFoldDB" id="A0AAN9KFP5"/>
<comment type="caution">
    <text evidence="2">The sequence shown here is derived from an EMBL/GenBank/DDBJ whole genome shotgun (WGS) entry which is preliminary data.</text>
</comment>
<dbReference type="Pfam" id="PF03140">
    <property type="entry name" value="DUF247"/>
    <property type="match status" value="1"/>
</dbReference>
<gene>
    <name evidence="2" type="ORF">VNO77_33862</name>
</gene>
<dbReference type="PANTHER" id="PTHR31170">
    <property type="entry name" value="BNAC04G53230D PROTEIN"/>
    <property type="match status" value="1"/>
</dbReference>
<dbReference type="InterPro" id="IPR004158">
    <property type="entry name" value="DUF247_pln"/>
</dbReference>
<keyword evidence="3" id="KW-1185">Reference proteome</keyword>
<evidence type="ECO:0000256" key="1">
    <source>
        <dbReference type="SAM" id="Phobius"/>
    </source>
</evidence>
<keyword evidence="1" id="KW-1133">Transmembrane helix</keyword>
<feature type="transmembrane region" description="Helical" evidence="1">
    <location>
        <begin position="406"/>
        <end position="427"/>
    </location>
</feature>
<protein>
    <submittedName>
        <fullName evidence="2">Uncharacterized protein</fullName>
    </submittedName>
</protein>
<dbReference type="EMBL" id="JAYMYQ010000008">
    <property type="protein sequence ID" value="KAK7315322.1"/>
    <property type="molecule type" value="Genomic_DNA"/>
</dbReference>
<keyword evidence="1" id="KW-0472">Membrane</keyword>
<keyword evidence="1" id="KW-0812">Transmembrane</keyword>
<dbReference type="PANTHER" id="PTHR31170:SF9">
    <property type="entry name" value="PROTEIN, PUTATIVE (DUF247)-RELATED"/>
    <property type="match status" value="1"/>
</dbReference>
<evidence type="ECO:0000313" key="2">
    <source>
        <dbReference type="EMBL" id="KAK7315322.1"/>
    </source>
</evidence>
<accession>A0AAN9KFP5</accession>
<name>A0AAN9KFP5_CANGL</name>